<protein>
    <submittedName>
        <fullName evidence="2">Uncharacterized protein</fullName>
    </submittedName>
</protein>
<name>A0A0W1JIZ6_DESHA</name>
<feature type="transmembrane region" description="Helical" evidence="1">
    <location>
        <begin position="117"/>
        <end position="136"/>
    </location>
</feature>
<keyword evidence="1" id="KW-0472">Membrane</keyword>
<keyword evidence="1" id="KW-1133">Transmembrane helix</keyword>
<organism evidence="2 3">
    <name type="scientific">Desulfitobacterium hafniense</name>
    <name type="common">Desulfitobacterium frappieri</name>
    <dbReference type="NCBI Taxonomy" id="49338"/>
    <lineage>
        <taxon>Bacteria</taxon>
        <taxon>Bacillati</taxon>
        <taxon>Bacillota</taxon>
        <taxon>Clostridia</taxon>
        <taxon>Eubacteriales</taxon>
        <taxon>Desulfitobacteriaceae</taxon>
        <taxon>Desulfitobacterium</taxon>
    </lineage>
</organism>
<gene>
    <name evidence="2" type="ORF">AT727_22150</name>
</gene>
<dbReference type="Proteomes" id="UP000054623">
    <property type="component" value="Unassembled WGS sequence"/>
</dbReference>
<comment type="caution">
    <text evidence="2">The sequence shown here is derived from an EMBL/GenBank/DDBJ whole genome shotgun (WGS) entry which is preliminary data.</text>
</comment>
<sequence>MEHRQDTVKSWADPSALGNICIGLLLLSQWGFFTGITGPATGIVLLPWLLTAIPVIFVIVFIQFRLGDFVGGTVNGLLGIVLMGQGAVKGIIALLFILYGKDMPPTYGADAGLTDALPLLCAFVVLLAAGFLSGLGQSKIQAICVWVAAVGFLLMALASLGINPVLGLVGGCCMLVIGLWLFYAGIALLLNGAAGKSLLPLGKPFGKK</sequence>
<accession>A0A0W1JIZ6</accession>
<dbReference type="AlphaFoldDB" id="A0A0W1JIZ6"/>
<feature type="transmembrane region" description="Helical" evidence="1">
    <location>
        <begin position="143"/>
        <end position="162"/>
    </location>
</feature>
<dbReference type="RefSeq" id="WP_058491308.1">
    <property type="nucleotide sequence ID" value="NZ_LOCK01000024.1"/>
</dbReference>
<feature type="transmembrane region" description="Helical" evidence="1">
    <location>
        <begin position="12"/>
        <end position="33"/>
    </location>
</feature>
<evidence type="ECO:0000313" key="3">
    <source>
        <dbReference type="Proteomes" id="UP000054623"/>
    </source>
</evidence>
<dbReference type="EMBL" id="LOCK01000024">
    <property type="protein sequence ID" value="KTE91510.1"/>
    <property type="molecule type" value="Genomic_DNA"/>
</dbReference>
<keyword evidence="1" id="KW-0812">Transmembrane</keyword>
<feature type="transmembrane region" description="Helical" evidence="1">
    <location>
        <begin position="168"/>
        <end position="190"/>
    </location>
</feature>
<evidence type="ECO:0000313" key="2">
    <source>
        <dbReference type="EMBL" id="KTE91510.1"/>
    </source>
</evidence>
<feature type="transmembrane region" description="Helical" evidence="1">
    <location>
        <begin position="45"/>
        <end position="64"/>
    </location>
</feature>
<reference evidence="2 3" key="1">
    <citation type="submission" date="2015-12" db="EMBL/GenBank/DDBJ databases">
        <title>Draft Genome Sequence of Desulfitobacterium hafniense Strain DH, a Sulfate-reducing Bacterium Isolated from Paddy Soils.</title>
        <authorList>
            <person name="Bao P."/>
            <person name="Zhang X."/>
            <person name="Li G."/>
        </authorList>
    </citation>
    <scope>NUCLEOTIDE SEQUENCE [LARGE SCALE GENOMIC DNA]</scope>
    <source>
        <strain evidence="2 3">DH</strain>
    </source>
</reference>
<feature type="transmembrane region" description="Helical" evidence="1">
    <location>
        <begin position="76"/>
        <end position="97"/>
    </location>
</feature>
<evidence type="ECO:0000256" key="1">
    <source>
        <dbReference type="SAM" id="Phobius"/>
    </source>
</evidence>
<proteinExistence type="predicted"/>